<accession>A0A4Q7P1K3</accession>
<comment type="caution">
    <text evidence="2">The sequence shown here is derived from an EMBL/GenBank/DDBJ whole genome shotgun (WGS) entry which is preliminary data.</text>
</comment>
<dbReference type="AlphaFoldDB" id="A0A4Q7P1K3"/>
<evidence type="ECO:0000313" key="2">
    <source>
        <dbReference type="EMBL" id="RZS93198.1"/>
    </source>
</evidence>
<reference evidence="2 3" key="1">
    <citation type="submission" date="2019-02" db="EMBL/GenBank/DDBJ databases">
        <title>Genomic Encyclopedia of Type Strains, Phase IV (KMG-IV): sequencing the most valuable type-strain genomes for metagenomic binning, comparative biology and taxonomic classification.</title>
        <authorList>
            <person name="Goeker M."/>
        </authorList>
    </citation>
    <scope>NUCLEOTIDE SEQUENCE [LARGE SCALE GENOMIC DNA]</scope>
    <source>
        <strain evidence="2 3">DSM 17196</strain>
    </source>
</reference>
<sequence>MIRRLFSGFKKKQIEQKKNLTEDQERDFELNDSQLEVVSGGVHGNPSSANTQVAQNGGGNSINGSQSIRVGTNRPSEPTQQQMPH</sequence>
<proteinExistence type="predicted"/>
<evidence type="ECO:0000256" key="1">
    <source>
        <dbReference type="SAM" id="MobiDB-lite"/>
    </source>
</evidence>
<gene>
    <name evidence="2" type="ORF">EV197_1769</name>
</gene>
<name>A0A4Q7P1K3_9FLAO</name>
<protein>
    <submittedName>
        <fullName evidence="2">Uncharacterized protein</fullName>
    </submittedName>
</protein>
<feature type="compositionally biased region" description="Polar residues" evidence="1">
    <location>
        <begin position="69"/>
        <end position="85"/>
    </location>
</feature>
<dbReference type="EMBL" id="SGXE01000002">
    <property type="protein sequence ID" value="RZS93198.1"/>
    <property type="molecule type" value="Genomic_DNA"/>
</dbReference>
<feature type="region of interest" description="Disordered" evidence="1">
    <location>
        <begin position="41"/>
        <end position="85"/>
    </location>
</feature>
<dbReference type="RefSeq" id="WP_130286342.1">
    <property type="nucleotide sequence ID" value="NZ_SGXE01000002.1"/>
</dbReference>
<organism evidence="2 3">
    <name type="scientific">Aquimarina brevivitae</name>
    <dbReference type="NCBI Taxonomy" id="323412"/>
    <lineage>
        <taxon>Bacteria</taxon>
        <taxon>Pseudomonadati</taxon>
        <taxon>Bacteroidota</taxon>
        <taxon>Flavobacteriia</taxon>
        <taxon>Flavobacteriales</taxon>
        <taxon>Flavobacteriaceae</taxon>
        <taxon>Aquimarina</taxon>
    </lineage>
</organism>
<feature type="compositionally biased region" description="Polar residues" evidence="1">
    <location>
        <begin position="45"/>
        <end position="54"/>
    </location>
</feature>
<evidence type="ECO:0000313" key="3">
    <source>
        <dbReference type="Proteomes" id="UP000292262"/>
    </source>
</evidence>
<keyword evidence="3" id="KW-1185">Reference proteome</keyword>
<dbReference type="Proteomes" id="UP000292262">
    <property type="component" value="Unassembled WGS sequence"/>
</dbReference>